<dbReference type="InterPro" id="IPR002586">
    <property type="entry name" value="CobQ/CobB/MinD/ParA_Nub-bd_dom"/>
</dbReference>
<dbReference type="InterPro" id="IPR011698">
    <property type="entry name" value="GATase_3"/>
</dbReference>
<dbReference type="Proteomes" id="UP001465755">
    <property type="component" value="Unassembled WGS sequence"/>
</dbReference>
<dbReference type="InterPro" id="IPR002491">
    <property type="entry name" value="ABC_transptr_periplasmic_BD"/>
</dbReference>
<dbReference type="SUPFAM" id="SSF52317">
    <property type="entry name" value="Class I glutamine amidotransferase-like"/>
    <property type="match status" value="1"/>
</dbReference>
<keyword evidence="3" id="KW-0547">Nucleotide-binding</keyword>
<dbReference type="NCBIfam" id="NF002204">
    <property type="entry name" value="PRK01077.1"/>
    <property type="match status" value="1"/>
</dbReference>
<accession>A0AAW1PQ61</accession>
<dbReference type="Pfam" id="PF01656">
    <property type="entry name" value="CbiA"/>
    <property type="match status" value="1"/>
</dbReference>
<comment type="cofactor">
    <cofactor evidence="1">
        <name>Mg(2+)</name>
        <dbReference type="ChEBI" id="CHEBI:18420"/>
    </cofactor>
</comment>
<dbReference type="PANTHER" id="PTHR43873:SF1">
    <property type="entry name" value="COBYRINATE A,C-DIAMIDE SYNTHASE"/>
    <property type="match status" value="1"/>
</dbReference>
<name>A0AAW1PQ61_9CHLO</name>
<feature type="domain" description="Fe/B12 periplasmic-binding" evidence="8">
    <location>
        <begin position="764"/>
        <end position="1054"/>
    </location>
</feature>
<dbReference type="CDD" id="cd05388">
    <property type="entry name" value="CobB_N"/>
    <property type="match status" value="1"/>
</dbReference>
<dbReference type="HAMAP" id="MF_00027">
    <property type="entry name" value="CobB_CbiA"/>
    <property type="match status" value="1"/>
</dbReference>
<keyword evidence="5" id="KW-0460">Magnesium</keyword>
<dbReference type="Pfam" id="PF01497">
    <property type="entry name" value="Peripla_BP_2"/>
    <property type="match status" value="1"/>
</dbReference>
<feature type="region of interest" description="Disordered" evidence="7">
    <location>
        <begin position="627"/>
        <end position="766"/>
    </location>
</feature>
<dbReference type="GO" id="GO:0005524">
    <property type="term" value="F:ATP binding"/>
    <property type="evidence" value="ECO:0007669"/>
    <property type="project" value="UniProtKB-KW"/>
</dbReference>
<organism evidence="9 10">
    <name type="scientific">Symbiochloris irregularis</name>
    <dbReference type="NCBI Taxonomy" id="706552"/>
    <lineage>
        <taxon>Eukaryota</taxon>
        <taxon>Viridiplantae</taxon>
        <taxon>Chlorophyta</taxon>
        <taxon>core chlorophytes</taxon>
        <taxon>Trebouxiophyceae</taxon>
        <taxon>Trebouxiales</taxon>
        <taxon>Trebouxiaceae</taxon>
        <taxon>Symbiochloris</taxon>
    </lineage>
</organism>
<dbReference type="GO" id="GO:0042242">
    <property type="term" value="F:cobyrinic acid a,c-diamide synthase activity"/>
    <property type="evidence" value="ECO:0007669"/>
    <property type="project" value="InterPro"/>
</dbReference>
<dbReference type="PANTHER" id="PTHR43873">
    <property type="entry name" value="COBYRINATE A,C-DIAMIDE SYNTHASE"/>
    <property type="match status" value="1"/>
</dbReference>
<evidence type="ECO:0000259" key="8">
    <source>
        <dbReference type="PROSITE" id="PS50983"/>
    </source>
</evidence>
<comment type="caution">
    <text evidence="9">The sequence shown here is derived from an EMBL/GenBank/DDBJ whole genome shotgun (WGS) entry which is preliminary data.</text>
</comment>
<gene>
    <name evidence="9" type="ORF">WJX73_003508</name>
</gene>
<dbReference type="Gene3D" id="3.40.50.1980">
    <property type="entry name" value="Nitrogenase molybdenum iron protein domain"/>
    <property type="match status" value="2"/>
</dbReference>
<proteinExistence type="inferred from homology"/>
<keyword evidence="2" id="KW-0436">Ligase</keyword>
<keyword evidence="6" id="KW-0315">Glutamine amidotransferase</keyword>
<feature type="compositionally biased region" description="Basic residues" evidence="7">
    <location>
        <begin position="656"/>
        <end position="665"/>
    </location>
</feature>
<dbReference type="SUPFAM" id="SSF52540">
    <property type="entry name" value="P-loop containing nucleoside triphosphate hydrolases"/>
    <property type="match status" value="1"/>
</dbReference>
<dbReference type="Gene3D" id="3.40.50.300">
    <property type="entry name" value="P-loop containing nucleotide triphosphate hydrolases"/>
    <property type="match status" value="2"/>
</dbReference>
<keyword evidence="10" id="KW-1185">Reference proteome</keyword>
<dbReference type="AlphaFoldDB" id="A0AAW1PQ61"/>
<protein>
    <recommendedName>
        <fullName evidence="8">Fe/B12 periplasmic-binding domain-containing protein</fullName>
    </recommendedName>
</protein>
<dbReference type="InterPro" id="IPR004484">
    <property type="entry name" value="CbiA/CobB_synth"/>
</dbReference>
<dbReference type="PROSITE" id="PS50983">
    <property type="entry name" value="FE_B12_PBP"/>
    <property type="match status" value="1"/>
</dbReference>
<evidence type="ECO:0000313" key="9">
    <source>
        <dbReference type="EMBL" id="KAK9810601.1"/>
    </source>
</evidence>
<keyword evidence="4" id="KW-0067">ATP-binding</keyword>
<evidence type="ECO:0000256" key="5">
    <source>
        <dbReference type="ARBA" id="ARBA00022842"/>
    </source>
</evidence>
<evidence type="ECO:0000256" key="4">
    <source>
        <dbReference type="ARBA" id="ARBA00022840"/>
    </source>
</evidence>
<dbReference type="NCBIfam" id="TIGR00379">
    <property type="entry name" value="cobB"/>
    <property type="match status" value="1"/>
</dbReference>
<dbReference type="PROSITE" id="PS51274">
    <property type="entry name" value="GATASE_COBBQ"/>
    <property type="match status" value="1"/>
</dbReference>
<feature type="compositionally biased region" description="Polar residues" evidence="7">
    <location>
        <begin position="735"/>
        <end position="746"/>
    </location>
</feature>
<evidence type="ECO:0000256" key="2">
    <source>
        <dbReference type="ARBA" id="ARBA00022598"/>
    </source>
</evidence>
<dbReference type="InterPro" id="IPR029062">
    <property type="entry name" value="Class_I_gatase-like"/>
</dbReference>
<evidence type="ECO:0000313" key="10">
    <source>
        <dbReference type="Proteomes" id="UP001465755"/>
    </source>
</evidence>
<evidence type="ECO:0000256" key="6">
    <source>
        <dbReference type="ARBA" id="ARBA00022962"/>
    </source>
</evidence>
<feature type="compositionally biased region" description="Polar residues" evidence="7">
    <location>
        <begin position="673"/>
        <end position="693"/>
    </location>
</feature>
<reference evidence="9 10" key="1">
    <citation type="journal article" date="2024" name="Nat. Commun.">
        <title>Phylogenomics reveals the evolutionary origins of lichenization in chlorophyte algae.</title>
        <authorList>
            <person name="Puginier C."/>
            <person name="Libourel C."/>
            <person name="Otte J."/>
            <person name="Skaloud P."/>
            <person name="Haon M."/>
            <person name="Grisel S."/>
            <person name="Petersen M."/>
            <person name="Berrin J.G."/>
            <person name="Delaux P.M."/>
            <person name="Dal Grande F."/>
            <person name="Keller J."/>
        </authorList>
    </citation>
    <scope>NUCLEOTIDE SEQUENCE [LARGE SCALE GENOMIC DNA]</scope>
    <source>
        <strain evidence="9 10">SAG 2036</strain>
    </source>
</reference>
<dbReference type="SUPFAM" id="SSF53807">
    <property type="entry name" value="Helical backbone' metal receptor"/>
    <property type="match status" value="1"/>
</dbReference>
<dbReference type="EMBL" id="JALJOQ010000015">
    <property type="protein sequence ID" value="KAK9810601.1"/>
    <property type="molecule type" value="Genomic_DNA"/>
</dbReference>
<evidence type="ECO:0000256" key="3">
    <source>
        <dbReference type="ARBA" id="ARBA00022741"/>
    </source>
</evidence>
<evidence type="ECO:0000256" key="1">
    <source>
        <dbReference type="ARBA" id="ARBA00001946"/>
    </source>
</evidence>
<dbReference type="InterPro" id="IPR027417">
    <property type="entry name" value="P-loop_NTPase"/>
</dbReference>
<dbReference type="Pfam" id="PF07685">
    <property type="entry name" value="GATase_3"/>
    <property type="match status" value="1"/>
</dbReference>
<sequence>MASANTTEHNGPCEAKGPGVVVIGGTSSGVGKTTLTVGLMAAFRKKGLTVQAFKVGPDFLDPMHHEAATGRQSINLDGWMLTESQTLDSFHRNSAGCDIAIVEGVMGLFDGRDGKTEDGSTAQIAKWLGASVLLVLDCWALSRSAAAVVQGFRDFDTELKLGGILLNKVGSKAHTQWLREAMEAINLTAPVLGGIPKDEGVAIPERHLGLHMPKDATVPDDYLGRLAALVEAHVDLEGVLEVARSANVPARQDDLLSVPRSPPGPRVRIGVARDAAFCFYYHENLRLLEANGADLVPFSPIEDGLPAHLSGVYLGGGYPERHAHRLSVNKPMRAALLAFARAGGVIYGECGGLLYLTQSLQPLSDLPSAMVGVFPFRTAMTAQRMKMGYVEVVTQPACVLFPPNCTVRGHVFHFSEILQERVVGGFGARDSLGGGVDPQGWEAGYQATLQTPGSQPVREGYSQQRVLASYVHLHFGSRPELATSLVDACRKVNIAECSRAASCAAADTAMMRASSLMNRAPKGMVPSCSTPDLALLTKMEQRAQSADLAMLMPVNPFLPDRDRQSSIRSGHAPAEKGRVPLITAPLLQHATDSAGSGFFAGHWKSPPGTVRPRRSFSADRLNQTLLTVQHERPDSPLHSPDSASEDELGQHPMANGHHHPRHQRMHSREHSRGPTQHQQDVTGSSLYHNGSNNHHPPHARPPRRGGSSLSGSASSTPTKGNEDGAAWDIRRRSGTHTSTSGQQQHLMNGRNGFSHRPPSPGSSGIVSLLPSGTEILFALGLGSRVAGVTDLCDYPPEATSVLQVSRSRVSPDLTSTQVEQRMQELKEQGEAAFELDWQALASERPGLVLTQNTCSACDPAAEPVFQALERAGLLGPHSPTQALVLAPRTFSDVLESILEVGTAAGAEAAALQLVASLRCRLRHVASMVAGRRRPRVLSLEGLSPLCLGGQWLPELKQLAGGTDDWQLPGDKPLRIDWNQVREYAPDVLILAPCGHDVAATRAEAGDLAGLPGWWSLPAVKAGAVYIVDHALLCRPGPRLVEGVELLAHILHPSAVPMHAGTRGVLKLSLSGGQRCRQRLLPNYFLPLQ</sequence>
<dbReference type="CDD" id="cd03130">
    <property type="entry name" value="GATase1_CobB"/>
    <property type="match status" value="1"/>
</dbReference>
<evidence type="ECO:0000256" key="7">
    <source>
        <dbReference type="SAM" id="MobiDB-lite"/>
    </source>
</evidence>
<feature type="compositionally biased region" description="Low complexity" evidence="7">
    <location>
        <begin position="704"/>
        <end position="718"/>
    </location>
</feature>